<evidence type="ECO:0000313" key="2">
    <source>
        <dbReference type="EMBL" id="PIE63347.1"/>
    </source>
</evidence>
<dbReference type="CDD" id="cd07715">
    <property type="entry name" value="TaR3-like_MBL-fold"/>
    <property type="match status" value="1"/>
</dbReference>
<dbReference type="SMART" id="SM00849">
    <property type="entry name" value="Lactamase_B"/>
    <property type="match status" value="1"/>
</dbReference>
<accession>A0A2G6MTC6</accession>
<keyword evidence="2" id="KW-0378">Hydrolase</keyword>
<organism evidence="2 3">
    <name type="scientific">Desulfobacter postgatei</name>
    <dbReference type="NCBI Taxonomy" id="2293"/>
    <lineage>
        <taxon>Bacteria</taxon>
        <taxon>Pseudomonadati</taxon>
        <taxon>Thermodesulfobacteriota</taxon>
        <taxon>Desulfobacteria</taxon>
        <taxon>Desulfobacterales</taxon>
        <taxon>Desulfobacteraceae</taxon>
        <taxon>Desulfobacter</taxon>
    </lineage>
</organism>
<gene>
    <name evidence="2" type="ORF">CSA25_00710</name>
</gene>
<dbReference type="GO" id="GO:0016787">
    <property type="term" value="F:hydrolase activity"/>
    <property type="evidence" value="ECO:0007669"/>
    <property type="project" value="UniProtKB-KW"/>
</dbReference>
<name>A0A2G6MTC6_9BACT</name>
<dbReference type="Pfam" id="PF12706">
    <property type="entry name" value="Lactamase_B_2"/>
    <property type="match status" value="1"/>
</dbReference>
<dbReference type="InterPro" id="IPR001279">
    <property type="entry name" value="Metallo-B-lactamas"/>
</dbReference>
<comment type="caution">
    <text evidence="2">The sequence shown here is derived from an EMBL/GenBank/DDBJ whole genome shotgun (WGS) entry which is preliminary data.</text>
</comment>
<evidence type="ECO:0000313" key="3">
    <source>
        <dbReference type="Proteomes" id="UP000231203"/>
    </source>
</evidence>
<dbReference type="EMBL" id="PDTI01000009">
    <property type="protein sequence ID" value="PIE63347.1"/>
    <property type="molecule type" value="Genomic_DNA"/>
</dbReference>
<protein>
    <submittedName>
        <fullName evidence="2">MBL fold metallo-hydrolase</fullName>
    </submittedName>
</protein>
<dbReference type="SUPFAM" id="SSF56281">
    <property type="entry name" value="Metallo-hydrolase/oxidoreductase"/>
    <property type="match status" value="1"/>
</dbReference>
<sequence>MRIKCWGSRGSVCVSGQQYIKYGGDTTCFEIQSNSGDVVIIDAGTGIRRLGKCLVQRKIKTCYLLLTHTHWDHIIGLPFFHPLFDKNTTLHIQDRTFAGLSTRQVLDQVISMPFFPVRLKDYNADIRFDASLNNRFSIGSMDIDTIPTSHSQNSIGYRFMENGKTFVFLTDNELGKTHPQGKSVDAYIDFSRDADVLFHDTEYTDDEYQKRTGWGHSCLSDVLDLSVRASVGQLGLIHINQDRTDDQVDAMVDQCRRFFKKHALSTPCYAVSADFEIFL</sequence>
<dbReference type="PANTHER" id="PTHR42663">
    <property type="entry name" value="HYDROLASE C777.06C-RELATED-RELATED"/>
    <property type="match status" value="1"/>
</dbReference>
<proteinExistence type="predicted"/>
<feature type="domain" description="Metallo-beta-lactamase" evidence="1">
    <location>
        <begin position="25"/>
        <end position="216"/>
    </location>
</feature>
<dbReference type="Proteomes" id="UP000231203">
    <property type="component" value="Unassembled WGS sequence"/>
</dbReference>
<dbReference type="PANTHER" id="PTHR42663:SF4">
    <property type="entry name" value="SLL1036 PROTEIN"/>
    <property type="match status" value="1"/>
</dbReference>
<evidence type="ECO:0000259" key="1">
    <source>
        <dbReference type="SMART" id="SM00849"/>
    </source>
</evidence>
<dbReference type="InterPro" id="IPR036866">
    <property type="entry name" value="RibonucZ/Hydroxyglut_hydro"/>
</dbReference>
<dbReference type="AlphaFoldDB" id="A0A2G6MTC6"/>
<reference evidence="2 3" key="1">
    <citation type="submission" date="2017-10" db="EMBL/GenBank/DDBJ databases">
        <title>Novel microbial diversity and functional potential in the marine mammal oral microbiome.</title>
        <authorList>
            <person name="Dudek N.K."/>
            <person name="Sun C.L."/>
            <person name="Burstein D."/>
            <person name="Kantor R.S."/>
            <person name="Aliaga Goltsman D.S."/>
            <person name="Bik E.M."/>
            <person name="Thomas B.C."/>
            <person name="Banfield J.F."/>
            <person name="Relman D.A."/>
        </authorList>
    </citation>
    <scope>NUCLEOTIDE SEQUENCE [LARGE SCALE GENOMIC DNA]</scope>
    <source>
        <strain evidence="2">DOLJORAL78_47_202</strain>
    </source>
</reference>
<dbReference type="Gene3D" id="3.60.15.10">
    <property type="entry name" value="Ribonuclease Z/Hydroxyacylglutathione hydrolase-like"/>
    <property type="match status" value="1"/>
</dbReference>